<protein>
    <submittedName>
        <fullName evidence="2">Uncharacterized protein</fullName>
    </submittedName>
</protein>
<gene>
    <name evidence="2" type="ORF">PCOR1329_LOCUS845</name>
</gene>
<name>A0ABN9P9C2_9DINO</name>
<dbReference type="EMBL" id="CAUYUJ010000195">
    <property type="protein sequence ID" value="CAK0789210.1"/>
    <property type="molecule type" value="Genomic_DNA"/>
</dbReference>
<feature type="non-terminal residue" evidence="2">
    <location>
        <position position="102"/>
    </location>
</feature>
<comment type="caution">
    <text evidence="2">The sequence shown here is derived from an EMBL/GenBank/DDBJ whole genome shotgun (WGS) entry which is preliminary data.</text>
</comment>
<feature type="compositionally biased region" description="Low complexity" evidence="1">
    <location>
        <begin position="43"/>
        <end position="56"/>
    </location>
</feature>
<keyword evidence="3" id="KW-1185">Reference proteome</keyword>
<feature type="non-terminal residue" evidence="2">
    <location>
        <position position="1"/>
    </location>
</feature>
<organism evidence="2 3">
    <name type="scientific">Prorocentrum cordatum</name>
    <dbReference type="NCBI Taxonomy" id="2364126"/>
    <lineage>
        <taxon>Eukaryota</taxon>
        <taxon>Sar</taxon>
        <taxon>Alveolata</taxon>
        <taxon>Dinophyceae</taxon>
        <taxon>Prorocentrales</taxon>
        <taxon>Prorocentraceae</taxon>
        <taxon>Prorocentrum</taxon>
    </lineage>
</organism>
<accession>A0ABN9P9C2</accession>
<evidence type="ECO:0000256" key="1">
    <source>
        <dbReference type="SAM" id="MobiDB-lite"/>
    </source>
</evidence>
<sequence>QALEERLRAALEPVLSDVGAEEPVAAAVLEALLAAAVLDAAGATGEAPRAAKAPVAAPVPPAPPPKERLRWQRRGDAEAERAASYLRERNERLATEDREEER</sequence>
<evidence type="ECO:0000313" key="2">
    <source>
        <dbReference type="EMBL" id="CAK0789210.1"/>
    </source>
</evidence>
<evidence type="ECO:0000313" key="3">
    <source>
        <dbReference type="Proteomes" id="UP001189429"/>
    </source>
</evidence>
<reference evidence="2" key="1">
    <citation type="submission" date="2023-10" db="EMBL/GenBank/DDBJ databases">
        <authorList>
            <person name="Chen Y."/>
            <person name="Shah S."/>
            <person name="Dougan E. K."/>
            <person name="Thang M."/>
            <person name="Chan C."/>
        </authorList>
    </citation>
    <scope>NUCLEOTIDE SEQUENCE [LARGE SCALE GENOMIC DNA]</scope>
</reference>
<feature type="region of interest" description="Disordered" evidence="1">
    <location>
        <begin position="43"/>
        <end position="102"/>
    </location>
</feature>
<dbReference type="Proteomes" id="UP001189429">
    <property type="component" value="Unassembled WGS sequence"/>
</dbReference>
<proteinExistence type="predicted"/>
<feature type="compositionally biased region" description="Basic and acidic residues" evidence="1">
    <location>
        <begin position="65"/>
        <end position="102"/>
    </location>
</feature>